<dbReference type="Pfam" id="PF07505">
    <property type="entry name" value="DUF5131"/>
    <property type="match status" value="1"/>
</dbReference>
<proteinExistence type="predicted"/>
<dbReference type="InterPro" id="IPR011101">
    <property type="entry name" value="DUF5131"/>
</dbReference>
<name>A0A6M3JQ26_9ZZZZ</name>
<evidence type="ECO:0000313" key="1">
    <source>
        <dbReference type="EMBL" id="QJA71368.1"/>
    </source>
</evidence>
<gene>
    <name evidence="1" type="ORF">MM415A03241_0010</name>
</gene>
<dbReference type="EMBL" id="MT141867">
    <property type="protein sequence ID" value="QJA71368.1"/>
    <property type="molecule type" value="Genomic_DNA"/>
</dbReference>
<sequence length="252" mass="28764">MSGKYWDQGLTVAEGCLHGCEVQDKCWERRMHERLKKMPFLGEVMFNPHLLGHPMKRKKPTVYHLWSDIFDLRDDNQAKILEMIDSCKQHKFLTLTKQPENIGMLCLFPIHNLYVGVSVTDQRTADERIPALLNSLWKGKKWVNIEPMMGAVDLARWLGCEVSGFQRGYHPSGQYEEQEVFGYQPPESGEVGIDQVVLGSQTGAGGKEMNSDWARSVRDQCEAAGVPFFLKQMNGGRLLDGRDHSNLIWRTP</sequence>
<reference evidence="1" key="1">
    <citation type="submission" date="2020-03" db="EMBL/GenBank/DDBJ databases">
        <title>The deep terrestrial virosphere.</title>
        <authorList>
            <person name="Holmfeldt K."/>
            <person name="Nilsson E."/>
            <person name="Simone D."/>
            <person name="Lopez-Fernandez M."/>
            <person name="Wu X."/>
            <person name="de Brujin I."/>
            <person name="Lundin D."/>
            <person name="Andersson A."/>
            <person name="Bertilsson S."/>
            <person name="Dopson M."/>
        </authorList>
    </citation>
    <scope>NUCLEOTIDE SEQUENCE</scope>
    <source>
        <strain evidence="1">MM415A03241</strain>
    </source>
</reference>
<protein>
    <submittedName>
        <fullName evidence="1">Uncharacterized protein</fullName>
    </submittedName>
</protein>
<accession>A0A6M3JQ26</accession>
<dbReference type="AlphaFoldDB" id="A0A6M3JQ26"/>
<organism evidence="1">
    <name type="scientific">viral metagenome</name>
    <dbReference type="NCBI Taxonomy" id="1070528"/>
    <lineage>
        <taxon>unclassified sequences</taxon>
        <taxon>metagenomes</taxon>
        <taxon>organismal metagenomes</taxon>
    </lineage>
</organism>